<gene>
    <name evidence="8" type="ORF">TanjilG_12919</name>
</gene>
<dbReference type="Proteomes" id="UP000188354">
    <property type="component" value="Chromosome LG11"/>
</dbReference>
<feature type="transmembrane region" description="Helical" evidence="7">
    <location>
        <begin position="281"/>
        <end position="300"/>
    </location>
</feature>
<dbReference type="EMBL" id="CM007371">
    <property type="protein sequence ID" value="OIW01379.1"/>
    <property type="molecule type" value="Genomic_DNA"/>
</dbReference>
<name>A0A1J7HLS3_LUPAN</name>
<dbReference type="STRING" id="3871.A0A1J7HLS3"/>
<evidence type="ECO:0000256" key="7">
    <source>
        <dbReference type="SAM" id="Phobius"/>
    </source>
</evidence>
<dbReference type="Gramene" id="OIW01379">
    <property type="protein sequence ID" value="OIW01379"/>
    <property type="gene ID" value="TanjilG_12919"/>
</dbReference>
<keyword evidence="4 7" id="KW-1133">Transmembrane helix</keyword>
<dbReference type="KEGG" id="lang:109361174"/>
<comment type="similarity">
    <text evidence="2">Belongs to the TMEM14 family.</text>
</comment>
<dbReference type="PANTHER" id="PTHR12668">
    <property type="entry name" value="TRANSMEMBRANE PROTEIN 14, 15"/>
    <property type="match status" value="1"/>
</dbReference>
<evidence type="ECO:0000256" key="3">
    <source>
        <dbReference type="ARBA" id="ARBA00022692"/>
    </source>
</evidence>
<sequence>MESVSVLNPKLIHTHFSIPFNNNNALHSSLNFYPLLKTPRFTLTRFSNPNSLTTLNHRRNYRNHLTVAFAASNEDSEHREIDVEKEDSEASDGTEESQEAWQRSLDTFKEKALKFQGVSQEAYEAYSKKAVVILNDTTEQLKIHADKAKQDLSVTAKELTEEGKEYLNKATENSPEVKEVVETFTSPTDDLSRISGIRDFYVGVPYGLILSLGGFINFMVTGSTTAIRFGVILGGALLALSISSLKAYKRGQPSPRALKGQAAIASILSLREISTIGRGSSYVTALISVAVVAFYVYRIVVDGEQQQKGFESAEEN</sequence>
<dbReference type="Gene3D" id="1.10.10.1740">
    <property type="entry name" value="Transmembrane protein 14-like"/>
    <property type="match status" value="1"/>
</dbReference>
<feature type="transmembrane region" description="Helical" evidence="7">
    <location>
        <begin position="200"/>
        <end position="220"/>
    </location>
</feature>
<dbReference type="Pfam" id="PF03647">
    <property type="entry name" value="Tmemb_14"/>
    <property type="match status" value="1"/>
</dbReference>
<organism evidence="8 9">
    <name type="scientific">Lupinus angustifolius</name>
    <name type="common">Narrow-leaved blue lupine</name>
    <dbReference type="NCBI Taxonomy" id="3871"/>
    <lineage>
        <taxon>Eukaryota</taxon>
        <taxon>Viridiplantae</taxon>
        <taxon>Streptophyta</taxon>
        <taxon>Embryophyta</taxon>
        <taxon>Tracheophyta</taxon>
        <taxon>Spermatophyta</taxon>
        <taxon>Magnoliopsida</taxon>
        <taxon>eudicotyledons</taxon>
        <taxon>Gunneridae</taxon>
        <taxon>Pentapetalae</taxon>
        <taxon>rosids</taxon>
        <taxon>fabids</taxon>
        <taxon>Fabales</taxon>
        <taxon>Fabaceae</taxon>
        <taxon>Papilionoideae</taxon>
        <taxon>50 kb inversion clade</taxon>
        <taxon>genistoids sensu lato</taxon>
        <taxon>core genistoids</taxon>
        <taxon>Genisteae</taxon>
        <taxon>Lupinus</taxon>
    </lineage>
</organism>
<dbReference type="PANTHER" id="PTHR12668:SF43">
    <property type="entry name" value="TRANSMEMBRANE PROTEIN 14 HOMOLOG"/>
    <property type="match status" value="1"/>
</dbReference>
<evidence type="ECO:0000313" key="9">
    <source>
        <dbReference type="Proteomes" id="UP000188354"/>
    </source>
</evidence>
<evidence type="ECO:0000256" key="6">
    <source>
        <dbReference type="SAM" id="MobiDB-lite"/>
    </source>
</evidence>
<keyword evidence="9" id="KW-1185">Reference proteome</keyword>
<evidence type="ECO:0000256" key="4">
    <source>
        <dbReference type="ARBA" id="ARBA00022989"/>
    </source>
</evidence>
<dbReference type="InterPro" id="IPR005349">
    <property type="entry name" value="TMEM14"/>
</dbReference>
<evidence type="ECO:0000256" key="5">
    <source>
        <dbReference type="ARBA" id="ARBA00023136"/>
    </source>
</evidence>
<evidence type="ECO:0000313" key="8">
    <source>
        <dbReference type="EMBL" id="OIW01379.1"/>
    </source>
</evidence>
<evidence type="ECO:0000256" key="2">
    <source>
        <dbReference type="ARBA" id="ARBA00007590"/>
    </source>
</evidence>
<feature type="transmembrane region" description="Helical" evidence="7">
    <location>
        <begin position="226"/>
        <end position="248"/>
    </location>
</feature>
<dbReference type="InterPro" id="IPR044890">
    <property type="entry name" value="TMEM14_sf"/>
</dbReference>
<dbReference type="GO" id="GO:0009706">
    <property type="term" value="C:chloroplast inner membrane"/>
    <property type="evidence" value="ECO:0007669"/>
    <property type="project" value="TreeGrafter"/>
</dbReference>
<dbReference type="GO" id="GO:0015245">
    <property type="term" value="F:fatty acid transmembrane transporter activity"/>
    <property type="evidence" value="ECO:0007669"/>
    <property type="project" value="TreeGrafter"/>
</dbReference>
<dbReference type="AlphaFoldDB" id="A0A1J7HLS3"/>
<comment type="subcellular location">
    <subcellularLocation>
        <location evidence="1">Membrane</location>
    </subcellularLocation>
</comment>
<feature type="region of interest" description="Disordered" evidence="6">
    <location>
        <begin position="73"/>
        <end position="100"/>
    </location>
</feature>
<dbReference type="OrthoDB" id="768548at2759"/>
<evidence type="ECO:0000256" key="1">
    <source>
        <dbReference type="ARBA" id="ARBA00004370"/>
    </source>
</evidence>
<protein>
    <submittedName>
        <fullName evidence="8">Uncharacterized protein</fullName>
    </submittedName>
</protein>
<feature type="compositionally biased region" description="Acidic residues" evidence="6">
    <location>
        <begin position="83"/>
        <end position="98"/>
    </location>
</feature>
<proteinExistence type="inferred from homology"/>
<accession>A0A1J7HLS3</accession>
<keyword evidence="3 7" id="KW-0812">Transmembrane</keyword>
<dbReference type="OMA" id="GPNKEQG"/>
<keyword evidence="5 7" id="KW-0472">Membrane</keyword>
<reference evidence="8 9" key="1">
    <citation type="journal article" date="2017" name="Plant Biotechnol. J.">
        <title>A comprehensive draft genome sequence for lupin (Lupinus angustifolius), an emerging health food: insights into plant-microbe interactions and legume evolution.</title>
        <authorList>
            <person name="Hane J.K."/>
            <person name="Ming Y."/>
            <person name="Kamphuis L.G."/>
            <person name="Nelson M.N."/>
            <person name="Garg G."/>
            <person name="Atkins C.A."/>
            <person name="Bayer P.E."/>
            <person name="Bravo A."/>
            <person name="Bringans S."/>
            <person name="Cannon S."/>
            <person name="Edwards D."/>
            <person name="Foley R."/>
            <person name="Gao L.L."/>
            <person name="Harrison M.J."/>
            <person name="Huang W."/>
            <person name="Hurgobin B."/>
            <person name="Li S."/>
            <person name="Liu C.W."/>
            <person name="McGrath A."/>
            <person name="Morahan G."/>
            <person name="Murray J."/>
            <person name="Weller J."/>
            <person name="Jian J."/>
            <person name="Singh K.B."/>
        </authorList>
    </citation>
    <scope>NUCLEOTIDE SEQUENCE [LARGE SCALE GENOMIC DNA]</scope>
    <source>
        <strain evidence="9">cv. Tanjil</strain>
        <tissue evidence="8">Whole plant</tissue>
    </source>
</reference>